<evidence type="ECO:0000256" key="1">
    <source>
        <dbReference type="SAM" id="SignalP"/>
    </source>
</evidence>
<keyword evidence="4" id="KW-1185">Reference proteome</keyword>
<dbReference type="Gene3D" id="2.70.170.10">
    <property type="entry name" value="Neurotransmitter-gated ion-channel ligand-binding domain"/>
    <property type="match status" value="1"/>
</dbReference>
<organism evidence="3 4">
    <name type="scientific">Ilyodon furcidens</name>
    <name type="common">goldbreast splitfin</name>
    <dbReference type="NCBI Taxonomy" id="33524"/>
    <lineage>
        <taxon>Eukaryota</taxon>
        <taxon>Metazoa</taxon>
        <taxon>Chordata</taxon>
        <taxon>Craniata</taxon>
        <taxon>Vertebrata</taxon>
        <taxon>Euteleostomi</taxon>
        <taxon>Actinopterygii</taxon>
        <taxon>Neopterygii</taxon>
        <taxon>Teleostei</taxon>
        <taxon>Neoteleostei</taxon>
        <taxon>Acanthomorphata</taxon>
        <taxon>Ovalentaria</taxon>
        <taxon>Atherinomorphae</taxon>
        <taxon>Cyprinodontiformes</taxon>
        <taxon>Goodeidae</taxon>
        <taxon>Ilyodon</taxon>
    </lineage>
</organism>
<dbReference type="InterPro" id="IPR006202">
    <property type="entry name" value="Neur_chan_lig-bd"/>
</dbReference>
<dbReference type="PANTHER" id="PTHR18945">
    <property type="entry name" value="NEUROTRANSMITTER GATED ION CHANNEL"/>
    <property type="match status" value="1"/>
</dbReference>
<dbReference type="EMBL" id="JAHRIQ010002100">
    <property type="protein sequence ID" value="MEQ2221900.1"/>
    <property type="molecule type" value="Genomic_DNA"/>
</dbReference>
<sequence>MAGFQIMSLVWSVLLFSVYLAECVPEKPKRSTLNQLTRTLLRKYDCGVRPVHNWTSSTTVYIDLILQSVLNVDGKTQTITTSIWYRQIWKDEFLVWDPEDFDGITELSLSSDAIWVPDIIVAELYE</sequence>
<name>A0ABV0SNR4_9TELE</name>
<comment type="caution">
    <text evidence="3">The sequence shown here is derived from an EMBL/GenBank/DDBJ whole genome shotgun (WGS) entry which is preliminary data.</text>
</comment>
<gene>
    <name evidence="3" type="ORF">ILYODFUR_020396</name>
</gene>
<feature type="chain" id="PRO_5046789456" description="Neurotransmitter-gated ion-channel ligand-binding domain-containing protein" evidence="1">
    <location>
        <begin position="24"/>
        <end position="126"/>
    </location>
</feature>
<evidence type="ECO:0000313" key="4">
    <source>
        <dbReference type="Proteomes" id="UP001482620"/>
    </source>
</evidence>
<dbReference type="Proteomes" id="UP001482620">
    <property type="component" value="Unassembled WGS sequence"/>
</dbReference>
<dbReference type="InterPro" id="IPR006201">
    <property type="entry name" value="Neur_channel"/>
</dbReference>
<evidence type="ECO:0000313" key="3">
    <source>
        <dbReference type="EMBL" id="MEQ2221900.1"/>
    </source>
</evidence>
<dbReference type="SUPFAM" id="SSF63712">
    <property type="entry name" value="Nicotinic receptor ligand binding domain-like"/>
    <property type="match status" value="1"/>
</dbReference>
<protein>
    <recommendedName>
        <fullName evidence="2">Neurotransmitter-gated ion-channel ligand-binding domain-containing protein</fullName>
    </recommendedName>
</protein>
<dbReference type="InterPro" id="IPR036734">
    <property type="entry name" value="Neur_chan_lig-bd_sf"/>
</dbReference>
<dbReference type="Pfam" id="PF02931">
    <property type="entry name" value="Neur_chan_LBD"/>
    <property type="match status" value="1"/>
</dbReference>
<proteinExistence type="predicted"/>
<feature type="domain" description="Neurotransmitter-gated ion-channel ligand-binding" evidence="2">
    <location>
        <begin position="34"/>
        <end position="122"/>
    </location>
</feature>
<evidence type="ECO:0000259" key="2">
    <source>
        <dbReference type="Pfam" id="PF02931"/>
    </source>
</evidence>
<feature type="signal peptide" evidence="1">
    <location>
        <begin position="1"/>
        <end position="23"/>
    </location>
</feature>
<reference evidence="3 4" key="1">
    <citation type="submission" date="2021-06" db="EMBL/GenBank/DDBJ databases">
        <authorList>
            <person name="Palmer J.M."/>
        </authorList>
    </citation>
    <scope>NUCLEOTIDE SEQUENCE [LARGE SCALE GENOMIC DNA]</scope>
    <source>
        <strain evidence="4">if_2019</strain>
        <tissue evidence="3">Muscle</tissue>
    </source>
</reference>
<keyword evidence="1" id="KW-0732">Signal</keyword>
<accession>A0ABV0SNR4</accession>